<dbReference type="InterPro" id="IPR013249">
    <property type="entry name" value="RNA_pol_sigma70_r4_t2"/>
</dbReference>
<dbReference type="AlphaFoldDB" id="A0A514CIE4"/>
<dbReference type="NCBIfam" id="TIGR02937">
    <property type="entry name" value="sigma70-ECF"/>
    <property type="match status" value="1"/>
</dbReference>
<dbReference type="PANTHER" id="PTHR43133">
    <property type="entry name" value="RNA POLYMERASE ECF-TYPE SIGMA FACTO"/>
    <property type="match status" value="1"/>
</dbReference>
<evidence type="ECO:0000256" key="1">
    <source>
        <dbReference type="ARBA" id="ARBA00010641"/>
    </source>
</evidence>
<organism evidence="6 7">
    <name type="scientific">Echinicola soli</name>
    <dbReference type="NCBI Taxonomy" id="2591634"/>
    <lineage>
        <taxon>Bacteria</taxon>
        <taxon>Pseudomonadati</taxon>
        <taxon>Bacteroidota</taxon>
        <taxon>Cytophagia</taxon>
        <taxon>Cytophagales</taxon>
        <taxon>Cyclobacteriaceae</taxon>
        <taxon>Echinicola</taxon>
    </lineage>
</organism>
<name>A0A514CIE4_9BACT</name>
<evidence type="ECO:0000313" key="7">
    <source>
        <dbReference type="Proteomes" id="UP000316614"/>
    </source>
</evidence>
<dbReference type="InterPro" id="IPR039425">
    <property type="entry name" value="RNA_pol_sigma-70-like"/>
</dbReference>
<dbReference type="GO" id="GO:0016987">
    <property type="term" value="F:sigma factor activity"/>
    <property type="evidence" value="ECO:0007669"/>
    <property type="project" value="UniProtKB-KW"/>
</dbReference>
<evidence type="ECO:0000256" key="4">
    <source>
        <dbReference type="ARBA" id="ARBA00023163"/>
    </source>
</evidence>
<evidence type="ECO:0000256" key="2">
    <source>
        <dbReference type="ARBA" id="ARBA00023015"/>
    </source>
</evidence>
<proteinExistence type="inferred from homology"/>
<keyword evidence="3" id="KW-0731">Sigma factor</keyword>
<dbReference type="Gene3D" id="1.10.10.10">
    <property type="entry name" value="Winged helix-like DNA-binding domain superfamily/Winged helix DNA-binding domain"/>
    <property type="match status" value="1"/>
</dbReference>
<dbReference type="SUPFAM" id="SSF88946">
    <property type="entry name" value="Sigma2 domain of RNA polymerase sigma factors"/>
    <property type="match status" value="1"/>
</dbReference>
<dbReference type="GO" id="GO:0006352">
    <property type="term" value="P:DNA-templated transcription initiation"/>
    <property type="evidence" value="ECO:0007669"/>
    <property type="project" value="InterPro"/>
</dbReference>
<dbReference type="KEGG" id="echi:FKX85_10360"/>
<evidence type="ECO:0000256" key="3">
    <source>
        <dbReference type="ARBA" id="ARBA00023082"/>
    </source>
</evidence>
<dbReference type="Pfam" id="PF08281">
    <property type="entry name" value="Sigma70_r4_2"/>
    <property type="match status" value="1"/>
</dbReference>
<dbReference type="Gene3D" id="1.10.1740.10">
    <property type="match status" value="1"/>
</dbReference>
<comment type="similarity">
    <text evidence="1">Belongs to the sigma-70 factor family. ECF subfamily.</text>
</comment>
<dbReference type="OrthoDB" id="9150024at2"/>
<dbReference type="EMBL" id="CP041253">
    <property type="protein sequence ID" value="QDH79414.1"/>
    <property type="molecule type" value="Genomic_DNA"/>
</dbReference>
<feature type="domain" description="RNA polymerase sigma factor 70 region 4 type 2" evidence="5">
    <location>
        <begin position="149"/>
        <end position="184"/>
    </location>
</feature>
<dbReference type="InterPro" id="IPR013325">
    <property type="entry name" value="RNA_pol_sigma_r2"/>
</dbReference>
<keyword evidence="4" id="KW-0804">Transcription</keyword>
<dbReference type="GO" id="GO:0003677">
    <property type="term" value="F:DNA binding"/>
    <property type="evidence" value="ECO:0007669"/>
    <property type="project" value="InterPro"/>
</dbReference>
<evidence type="ECO:0000313" key="6">
    <source>
        <dbReference type="EMBL" id="QDH79414.1"/>
    </source>
</evidence>
<dbReference type="RefSeq" id="WP_141614658.1">
    <property type="nucleotide sequence ID" value="NZ_CP041253.1"/>
</dbReference>
<dbReference type="InterPro" id="IPR013324">
    <property type="entry name" value="RNA_pol_sigma_r3/r4-like"/>
</dbReference>
<dbReference type="Proteomes" id="UP000316614">
    <property type="component" value="Chromosome"/>
</dbReference>
<sequence>MSNTEALNYTLKEWKEETSSSSRQSQFAEKDDAVIWQQFKVGNESAFIYIYNSYFEELCQFGLQFAQVALVEDCVQDMFIDLRRKREKLPPITLSIRLFLFQSLKRRIFNVLKKKSSKLERYAASEHFGISPSQETLMILSLQQKERLEKLDKALAGLNEKQREVVYYYFYKGMGYEEIQQMMGYDHVKSARNMVYRIIGKLKEVFLITLSLAFWNT</sequence>
<evidence type="ECO:0000259" key="5">
    <source>
        <dbReference type="Pfam" id="PF08281"/>
    </source>
</evidence>
<gene>
    <name evidence="6" type="ORF">FKX85_10360</name>
</gene>
<accession>A0A514CIE4</accession>
<keyword evidence="7" id="KW-1185">Reference proteome</keyword>
<dbReference type="InterPro" id="IPR036388">
    <property type="entry name" value="WH-like_DNA-bd_sf"/>
</dbReference>
<dbReference type="SUPFAM" id="SSF88659">
    <property type="entry name" value="Sigma3 and sigma4 domains of RNA polymerase sigma factors"/>
    <property type="match status" value="1"/>
</dbReference>
<reference evidence="6 7" key="1">
    <citation type="submission" date="2019-06" db="EMBL/GenBank/DDBJ databases">
        <title>Echinicola alkalisoli sp. nov. isolated from saline soil.</title>
        <authorList>
            <person name="Sun J.-Q."/>
            <person name="Xu L."/>
        </authorList>
    </citation>
    <scope>NUCLEOTIDE SEQUENCE [LARGE SCALE GENOMIC DNA]</scope>
    <source>
        <strain evidence="6 7">LN3S3</strain>
    </source>
</reference>
<dbReference type="InterPro" id="IPR014284">
    <property type="entry name" value="RNA_pol_sigma-70_dom"/>
</dbReference>
<keyword evidence="2" id="KW-0805">Transcription regulation</keyword>
<dbReference type="PANTHER" id="PTHR43133:SF46">
    <property type="entry name" value="RNA POLYMERASE SIGMA-70 FACTOR ECF SUBFAMILY"/>
    <property type="match status" value="1"/>
</dbReference>
<protein>
    <submittedName>
        <fullName evidence="6">RNA polymerase sigma factor</fullName>
    </submittedName>
</protein>